<comment type="caution">
    <text evidence="1">The sequence shown here is derived from an EMBL/GenBank/DDBJ whole genome shotgun (WGS) entry which is preliminary data.</text>
</comment>
<evidence type="ECO:0000313" key="1">
    <source>
        <dbReference type="EMBL" id="PFG35211.1"/>
    </source>
</evidence>
<name>A0A2A9E9K0_9MICO</name>
<dbReference type="Proteomes" id="UP000225548">
    <property type="component" value="Unassembled WGS sequence"/>
</dbReference>
<accession>A0A2A9E9K0</accession>
<protein>
    <submittedName>
        <fullName evidence="1">Uncharacterized protein</fullName>
    </submittedName>
</protein>
<keyword evidence="2" id="KW-1185">Reference proteome</keyword>
<organism evidence="1 2">
    <name type="scientific">Sanguibacter antarcticus</name>
    <dbReference type="NCBI Taxonomy" id="372484"/>
    <lineage>
        <taxon>Bacteria</taxon>
        <taxon>Bacillati</taxon>
        <taxon>Actinomycetota</taxon>
        <taxon>Actinomycetes</taxon>
        <taxon>Micrococcales</taxon>
        <taxon>Sanguibacteraceae</taxon>
        <taxon>Sanguibacter</taxon>
    </lineage>
</organism>
<reference evidence="1 2" key="1">
    <citation type="submission" date="2017-10" db="EMBL/GenBank/DDBJ databases">
        <title>Sequencing the genomes of 1000 actinobacteria strains.</title>
        <authorList>
            <person name="Klenk H.-P."/>
        </authorList>
    </citation>
    <scope>NUCLEOTIDE SEQUENCE [LARGE SCALE GENOMIC DNA]</scope>
    <source>
        <strain evidence="1 2">DSM 18966</strain>
    </source>
</reference>
<sequence>MRLPAGPRSNRARGRRSAYLIGLDLGTYITKYLLVGVSLWKIPVLWRFSSVIHGKFDTMQSTVSLHIPTTEDDAQRVLNRLKLKANTGLGPDIRYVDANRKGTNDETAVVVRMNVEALDPSKDELEGFVSALEAVMKNGSGVKFGKITVLGVNPL</sequence>
<evidence type="ECO:0000313" key="2">
    <source>
        <dbReference type="Proteomes" id="UP000225548"/>
    </source>
</evidence>
<dbReference type="AlphaFoldDB" id="A0A2A9E9K0"/>
<proteinExistence type="predicted"/>
<dbReference type="EMBL" id="PDJG01000001">
    <property type="protein sequence ID" value="PFG35211.1"/>
    <property type="molecule type" value="Genomic_DNA"/>
</dbReference>
<gene>
    <name evidence="1" type="ORF">ATL42_3150</name>
</gene>